<dbReference type="InterPro" id="IPR011990">
    <property type="entry name" value="TPR-like_helical_dom_sf"/>
</dbReference>
<sequence>MAANQILPQESEAQRIGQRADKCFGANRPDAWRVHSLEGTDDAGLDFQVQIVDDSRYSAVFRVQLKGTESPTLSAGGDFYSIPLDRSTLNYYAKVTEPILLVLCDLSDKLVATKNCPCFYVWIHDELKRHRAAGKDSSGSDTLVVRVPVANRLDENVDLLPTLESQIRLHKTAAALDAMVEERLPSAAPDERIALLENLASGLSHYDSTLLTVVAAPITSPWPEAPKGTFAWKLNEVDRLLQTGSTNKASVILDSLTSELGQATTHEQAEYWFCVGRVAAWSGDSASAAQHYDKACGLTGDLPRYVSAWAETILSLLYDASGVNDLTVIKSRLTSDEPEVKTALARILAAEGDSAGAVGVLSSLDRALALPTLGIIASMQARHEDTIAICDEGLAQPELPFRHQQLFFILRARAKFFISMPEDVRNAGDYFIAAWSGPAALDARLLRSAWNDIVQAVTLMREAGWPSNVEFIADIWGATALMLGRADEAIGFAKEAAAARPHIESVQRTLELLAVNIEDYDSALAANERQPKSAEQQFRKIGILHQSKSHMKCLEAVEAGVDWLPQDHQLYPVSVALGVLSADRLLLSDRAAVLAKRLQDQPEWEDHYAVLKFFRASGNNVLGREAALKVLLDDFHRLKCPKAVALQLFYVLDASDEKQAADCVEVAEYIKKFQQLGLDGEFQLAQAYVTLRDWNALLSVADRAISKYDHVGRFYAIRALALDKLGLASEALTELRRIVNTGVADRLATDTYVHIVMRSGFVDEALELAERLVAAETERNRRLESLQLLFKLLQAKEPGSKRAMDVAWAMGQLVDRNDETAEGQFLGTFLTATAGPETGSDAARVTEFQQRLSDFFDKWPDSRILRRGFLPENAGGEELLTALKSVLGEPEAPNAEMLKIERQLSRGEMPVPFSWRPRLILRNVLDTGQLWEIGKRSSFDAHQYHLSMVVGEWHARTFLDGLRGIPLLDLTALFVVQDLQLFDVLFEVFPTVAISQALLLEIQERASPLSNSWAQVRYAALVRELNQRFDKIQQPISSMPAGETGPKAHLLSQDMSLLAKDDRYFVYSDDAAMRIFATGSEPTSRSFCTLDLLARADELGLLTPQQVGEKIGLLCAWRVAVVVTPRNLLASLPDEVGAARSVAQAVDVIWASPTCDAIFEGIWNVRKKYEEIASHVLQLLTTLVSDERNNIRTIAAIVGIWHLKARLRTELNQLSPVERLAVLVAQAATQEIIKQASGAKRLWEVYILVVELEFGNQMDEQKEREAVMTMGLTCARLDLLLKENGTETRHGDAMRVGLAKGTGDMERFNSAYAKAISAGRK</sequence>
<dbReference type="Gene3D" id="1.25.40.10">
    <property type="entry name" value="Tetratricopeptide repeat domain"/>
    <property type="match status" value="1"/>
</dbReference>
<name>A0ABU9RG59_9BURK</name>
<comment type="caution">
    <text evidence="2">The sequence shown here is derived from an EMBL/GenBank/DDBJ whole genome shotgun (WGS) entry which is preliminary data.</text>
</comment>
<evidence type="ECO:0000259" key="1">
    <source>
        <dbReference type="Pfam" id="PF14280"/>
    </source>
</evidence>
<protein>
    <submittedName>
        <fullName evidence="2">DUF4365 domain-containing protein</fullName>
    </submittedName>
</protein>
<evidence type="ECO:0000313" key="3">
    <source>
        <dbReference type="Proteomes" id="UP001481677"/>
    </source>
</evidence>
<accession>A0ABU9RG59</accession>
<dbReference type="Pfam" id="PF14280">
    <property type="entry name" value="DUF4365"/>
    <property type="match status" value="1"/>
</dbReference>
<dbReference type="EMBL" id="JAZHGA010000055">
    <property type="protein sequence ID" value="MEM5345798.1"/>
    <property type="molecule type" value="Genomic_DNA"/>
</dbReference>
<organism evidence="2 3">
    <name type="scientific">Paraburkholderia azotifigens</name>
    <dbReference type="NCBI Taxonomy" id="2057004"/>
    <lineage>
        <taxon>Bacteria</taxon>
        <taxon>Pseudomonadati</taxon>
        <taxon>Pseudomonadota</taxon>
        <taxon>Betaproteobacteria</taxon>
        <taxon>Burkholderiales</taxon>
        <taxon>Burkholderiaceae</taxon>
        <taxon>Paraburkholderia</taxon>
    </lineage>
</organism>
<keyword evidence="3" id="KW-1185">Reference proteome</keyword>
<evidence type="ECO:0000313" key="2">
    <source>
        <dbReference type="EMBL" id="MEM5345798.1"/>
    </source>
</evidence>
<dbReference type="RefSeq" id="WP_342959685.1">
    <property type="nucleotide sequence ID" value="NZ_JAZHFZ010000038.1"/>
</dbReference>
<feature type="domain" description="DUF4365" evidence="1">
    <location>
        <begin position="38"/>
        <end position="155"/>
    </location>
</feature>
<reference evidence="2 3" key="1">
    <citation type="submission" date="2024-01" db="EMBL/GenBank/DDBJ databases">
        <title>The diversity of rhizobia nodulating Mimosa spp. in eleven states of Brazil covering several biomes is determined by host plant, location, and edaphic factors.</title>
        <authorList>
            <person name="Rouws L."/>
            <person name="Barauna A."/>
            <person name="Beukes C."/>
            <person name="De Faria S.M."/>
            <person name="Gross E."/>
            <person name="Dos Reis Junior F.B."/>
            <person name="Simon M."/>
            <person name="Maluk M."/>
            <person name="Odee D.W."/>
            <person name="Kenicer G."/>
            <person name="Young J.P.W."/>
            <person name="Reis V.M."/>
            <person name="Zilli J."/>
            <person name="James E.K."/>
        </authorList>
    </citation>
    <scope>NUCLEOTIDE SEQUENCE [LARGE SCALE GENOMIC DNA]</scope>
    <source>
        <strain evidence="2 3">JPY530</strain>
    </source>
</reference>
<dbReference type="Proteomes" id="UP001481677">
    <property type="component" value="Unassembled WGS sequence"/>
</dbReference>
<dbReference type="InterPro" id="IPR025375">
    <property type="entry name" value="DUF4365"/>
</dbReference>
<gene>
    <name evidence="2" type="ORF">V4C56_40025</name>
</gene>
<proteinExistence type="predicted"/>
<dbReference type="SUPFAM" id="SSF48452">
    <property type="entry name" value="TPR-like"/>
    <property type="match status" value="2"/>
</dbReference>